<dbReference type="FunFam" id="3.30.1370.30:FF:000002">
    <property type="entry name" value="30S ribosomal protein S8"/>
    <property type="match status" value="1"/>
</dbReference>
<dbReference type="NCBIfam" id="NF001109">
    <property type="entry name" value="PRK00136.1"/>
    <property type="match status" value="1"/>
</dbReference>
<evidence type="ECO:0000256" key="5">
    <source>
        <dbReference type="ARBA" id="ARBA00023274"/>
    </source>
</evidence>
<dbReference type="PROSITE" id="PS00053">
    <property type="entry name" value="RIBOSOMAL_S8"/>
    <property type="match status" value="1"/>
</dbReference>
<sequence length="132" mass="14273">MSMNDPLGDMLTRIRNAQLRGKSTVSTPASKLRAWVLDVLAGEGYIRGYEKNTTENGQGELVISLKYFEGTPVIREIKRVSKPGRRVYMGVKDIPTVRNGLGVSIVSTPKGVMSDAAARSANVGGEVLCTVF</sequence>
<dbReference type="InterPro" id="IPR047863">
    <property type="entry name" value="Ribosomal_uS8_CS"/>
</dbReference>
<accession>A0A842IDI4</accession>
<dbReference type="EMBL" id="JACLQD010000005">
    <property type="protein sequence ID" value="MBC2836968.1"/>
    <property type="molecule type" value="Genomic_DNA"/>
</dbReference>
<evidence type="ECO:0000256" key="8">
    <source>
        <dbReference type="HAMAP-Rule" id="MF_01302"/>
    </source>
</evidence>
<dbReference type="Gene3D" id="3.30.1490.10">
    <property type="match status" value="1"/>
</dbReference>
<dbReference type="RefSeq" id="WP_185798589.1">
    <property type="nucleotide sequence ID" value="NZ_JACLQD010000005.1"/>
</dbReference>
<proteinExistence type="inferred from homology"/>
<dbReference type="Proteomes" id="UP000555411">
    <property type="component" value="Unassembled WGS sequence"/>
</dbReference>
<keyword evidence="5 8" id="KW-0687">Ribonucleoprotein</keyword>
<protein>
    <recommendedName>
        <fullName evidence="6 8">Small ribosomal subunit protein uS8</fullName>
    </recommendedName>
</protein>
<dbReference type="Pfam" id="PF00410">
    <property type="entry name" value="Ribosomal_S8"/>
    <property type="match status" value="1"/>
</dbReference>
<organism evidence="10 11">
    <name type="scientific">Paragemmobacter straminiformis</name>
    <dbReference type="NCBI Taxonomy" id="2045119"/>
    <lineage>
        <taxon>Bacteria</taxon>
        <taxon>Pseudomonadati</taxon>
        <taxon>Pseudomonadota</taxon>
        <taxon>Alphaproteobacteria</taxon>
        <taxon>Rhodobacterales</taxon>
        <taxon>Paracoccaceae</taxon>
        <taxon>Paragemmobacter</taxon>
    </lineage>
</organism>
<dbReference type="FunFam" id="3.30.1490.10:FF:000001">
    <property type="entry name" value="30S ribosomal protein S8"/>
    <property type="match status" value="1"/>
</dbReference>
<evidence type="ECO:0000256" key="6">
    <source>
        <dbReference type="ARBA" id="ARBA00035258"/>
    </source>
</evidence>
<dbReference type="InterPro" id="IPR035987">
    <property type="entry name" value="Ribosomal_uS8_sf"/>
</dbReference>
<dbReference type="GO" id="GO:0006412">
    <property type="term" value="P:translation"/>
    <property type="evidence" value="ECO:0007669"/>
    <property type="project" value="UniProtKB-UniRule"/>
</dbReference>
<comment type="function">
    <text evidence="8">One of the primary rRNA binding proteins, it binds directly to 16S rRNA central domain where it helps coordinate assembly of the platform of the 30S subunit.</text>
</comment>
<dbReference type="HAMAP" id="MF_01302_B">
    <property type="entry name" value="Ribosomal_uS8_B"/>
    <property type="match status" value="1"/>
</dbReference>
<keyword evidence="4 8" id="KW-0689">Ribosomal protein</keyword>
<keyword evidence="11" id="KW-1185">Reference proteome</keyword>
<dbReference type="Gene3D" id="3.30.1370.30">
    <property type="match status" value="1"/>
</dbReference>
<reference evidence="10 11" key="1">
    <citation type="journal article" date="2017" name="Int. J. Syst. Evol. Microbiol.">
        <title>Gemmobacter straminiformis sp. nov., isolated from an artificial fountain.</title>
        <authorList>
            <person name="Kang J.Y."/>
            <person name="Kim M.J."/>
            <person name="Chun J."/>
            <person name="Son K.P."/>
            <person name="Jahng K.Y."/>
        </authorList>
    </citation>
    <scope>NUCLEOTIDE SEQUENCE [LARGE SCALE GENOMIC DNA]</scope>
    <source>
        <strain evidence="10 11">CAM-8</strain>
    </source>
</reference>
<name>A0A842IDI4_9RHOB</name>
<evidence type="ECO:0000256" key="3">
    <source>
        <dbReference type="ARBA" id="ARBA00022884"/>
    </source>
</evidence>
<comment type="similarity">
    <text evidence="1 8 9">Belongs to the universal ribosomal protein uS8 family.</text>
</comment>
<evidence type="ECO:0000256" key="2">
    <source>
        <dbReference type="ARBA" id="ARBA00022730"/>
    </source>
</evidence>
<gene>
    <name evidence="8 10" type="primary">rpsH</name>
    <name evidence="10" type="ORF">H7F16_15725</name>
</gene>
<dbReference type="AlphaFoldDB" id="A0A842IDI4"/>
<evidence type="ECO:0000256" key="7">
    <source>
        <dbReference type="ARBA" id="ARBA00046740"/>
    </source>
</evidence>
<evidence type="ECO:0000256" key="4">
    <source>
        <dbReference type="ARBA" id="ARBA00022980"/>
    </source>
</evidence>
<evidence type="ECO:0000313" key="10">
    <source>
        <dbReference type="EMBL" id="MBC2836968.1"/>
    </source>
</evidence>
<dbReference type="GO" id="GO:0005737">
    <property type="term" value="C:cytoplasm"/>
    <property type="evidence" value="ECO:0007669"/>
    <property type="project" value="UniProtKB-ARBA"/>
</dbReference>
<dbReference type="InterPro" id="IPR000630">
    <property type="entry name" value="Ribosomal_uS8"/>
</dbReference>
<keyword evidence="3 8" id="KW-0694">RNA-binding</keyword>
<evidence type="ECO:0000313" key="11">
    <source>
        <dbReference type="Proteomes" id="UP000555411"/>
    </source>
</evidence>
<dbReference type="GO" id="GO:1990904">
    <property type="term" value="C:ribonucleoprotein complex"/>
    <property type="evidence" value="ECO:0007669"/>
    <property type="project" value="UniProtKB-KW"/>
</dbReference>
<comment type="caution">
    <text evidence="10">The sequence shown here is derived from an EMBL/GenBank/DDBJ whole genome shotgun (WGS) entry which is preliminary data.</text>
</comment>
<dbReference type="GO" id="GO:0019843">
    <property type="term" value="F:rRNA binding"/>
    <property type="evidence" value="ECO:0007669"/>
    <property type="project" value="UniProtKB-UniRule"/>
</dbReference>
<keyword evidence="2 8" id="KW-0699">rRNA-binding</keyword>
<dbReference type="PANTHER" id="PTHR11758">
    <property type="entry name" value="40S RIBOSOMAL PROTEIN S15A"/>
    <property type="match status" value="1"/>
</dbReference>
<evidence type="ECO:0000256" key="1">
    <source>
        <dbReference type="ARBA" id="ARBA00006471"/>
    </source>
</evidence>
<evidence type="ECO:0000256" key="9">
    <source>
        <dbReference type="RuleBase" id="RU003660"/>
    </source>
</evidence>
<dbReference type="GO" id="GO:0005840">
    <property type="term" value="C:ribosome"/>
    <property type="evidence" value="ECO:0007669"/>
    <property type="project" value="UniProtKB-KW"/>
</dbReference>
<comment type="subunit">
    <text evidence="7 8">Part of the 30S ribosomal subunit. Contacts proteins S5 and S12.</text>
</comment>
<dbReference type="SUPFAM" id="SSF56047">
    <property type="entry name" value="Ribosomal protein S8"/>
    <property type="match status" value="1"/>
</dbReference>
<dbReference type="GO" id="GO:0003735">
    <property type="term" value="F:structural constituent of ribosome"/>
    <property type="evidence" value="ECO:0007669"/>
    <property type="project" value="InterPro"/>
</dbReference>